<feature type="binding site" evidence="23">
    <location>
        <position position="921"/>
    </location>
    <ligand>
        <name>methylcob(III)alamin</name>
        <dbReference type="ChEBI" id="CHEBI:28115"/>
    </ligand>
</feature>
<dbReference type="InterPro" id="IPR036724">
    <property type="entry name" value="Cobalamin-bd_sf"/>
</dbReference>
<dbReference type="InterPro" id="IPR000489">
    <property type="entry name" value="Pterin-binding_dom"/>
</dbReference>
<dbReference type="InterPro" id="IPR011005">
    <property type="entry name" value="Dihydropteroate_synth-like_sf"/>
</dbReference>
<dbReference type="EC" id="2.1.1.13" evidence="6 20"/>
<name>A0A0J1B3A9_RHOIS</name>
<keyword evidence="12 21" id="KW-0949">S-adenosyl-L-methionine</keyword>
<evidence type="ECO:0000256" key="13">
    <source>
        <dbReference type="ARBA" id="ARBA00022723"/>
    </source>
</evidence>
<feature type="binding site" evidence="23">
    <location>
        <position position="865"/>
    </location>
    <ligand>
        <name>methylcob(III)alamin</name>
        <dbReference type="ChEBI" id="CHEBI:28115"/>
    </ligand>
</feature>
<keyword evidence="9 21" id="KW-0028">Amino-acid biosynthesis</keyword>
<dbReference type="PROSITE" id="PS50970">
    <property type="entry name" value="HCY"/>
    <property type="match status" value="1"/>
</dbReference>
<evidence type="ECO:0000256" key="5">
    <source>
        <dbReference type="ARBA" id="ARBA00010398"/>
    </source>
</evidence>
<feature type="binding site" evidence="22 24">
    <location>
        <position position="304"/>
    </location>
    <ligand>
        <name>Zn(2+)</name>
        <dbReference type="ChEBI" id="CHEBI:29105"/>
    </ligand>
</feature>
<dbReference type="Pfam" id="PF02965">
    <property type="entry name" value="Met_synt_B12"/>
    <property type="match status" value="1"/>
</dbReference>
<feature type="binding site" evidence="23">
    <location>
        <position position="750"/>
    </location>
    <ligand>
        <name>methylcob(III)alamin</name>
        <dbReference type="ChEBI" id="CHEBI:28115"/>
    </ligand>
</feature>
<keyword evidence="11 21" id="KW-0808">Transferase</keyword>
<dbReference type="CDD" id="cd00740">
    <property type="entry name" value="MeTr"/>
    <property type="match status" value="1"/>
</dbReference>
<dbReference type="UniPathway" id="UPA00051">
    <property type="reaction ID" value="UER00081"/>
</dbReference>
<sequence length="1287" mass="143360">MHSSRHLKNVLVSAVRVARLLAGGEDIGSKVPEKFVFSQLFLIHIPPPAFGLSMLQASSTDQLLAELIRERILMLDGAMGTMIQRLGLDEAAVRGDRFAEHNKDLKNFSDILCLTHPEKITEIHSQYYESGSDIVETNSFGASPIGMVEFGLPLELVHEINVAAVACARKAADRWTEKTPDKPRFVAGSIGPTTMQLAISTNVDDGAFRATTFDKLADSYYAQVKSLCEAGVDILLPETAIDTLNLKSCLFAIQRYFDEGGRRVPVMVSGTFGNGGRTFVSGQSVEAFVTALSHFPMLSIGMNCALGPDIMRPHVEEMSKATGLPISCHPNAGLPNEMGAFDLAPKPMAEIVGEYADNGWINILGGCCGTTPDHIRAMTERVKDCKPKQEDKGGPVWTRLSGQLPMVMRPEIPFTMVGERTNVTGSRKFARLIRDEKYDEAVEVAREQVENGATIIDVNFDDALLDGVEAMTRFLRLIAGDSVVAAVPLMIDSSRWEVIEAGLQNVQGKAIVNSISLKDGEEEFLRRARLVRQYGAATVVMAFDEEGQAADEDNKVRICKRAYDLLVNQVHFPPEDIIFDPNILTVATGMEEHNNYAVDFVNAVERIKKECPGAKTSGGVSNISFSFRGNDPVREAIHSAFLYRAVKAGLDMGIVNAGQLEVYEEIPKDLLERVEDVLWNRRDDATDRMLDFAETVKGSGKKKSGEDLAWREHSIEERMKHALIKGIDKYIVEDTEEARQHYDKCLHIIEGPLMAGMSVVGDLFGQGKMFLPQVVKSARVMKKAVAYLEPFMEQEKIEAGTQDFKARGKFLIATVKGDVHDIGKNIVGVVLQCNNYEVIDLGVMVSSEKILEEAVKHDADMIGLSGLITPSLDEMVHVAREMKRIGMKKPLLVGGATTSAKHTAVRIAPAYDGPVLHVLDASRSVGVVEKLLSDESRDTFLEANVKEQEKLVSSFRERKQALVPYEQALEKRFKTDWETVRIDQPEFIGTKVLDDFPLATLREYIDWSPYFMTWELKGKYPKIFQDETVGPIAKEVFEKANKMLDRVIDEKLIQARGVYGFWPAASDGDDIIVYTDESRTEERTRFHCLRQQWERRGQKDYRSLADYIAPVESGRKDYLGGFAVTAGLGAEELSMRFKKELDDESSIIASAVADRCAEAFAEYLHQQVRQQWQYGKEEDLSNEDMIAEKYRGIRPAAGYPACPDHTEKRTLFDLLDAEKNTGIQLTESYAMSPGASVSGLYFSHPDAKYFTVDRMTKDQIESYAARKGWPISEVERWLSPNLAYDPS</sequence>
<evidence type="ECO:0000256" key="10">
    <source>
        <dbReference type="ARBA" id="ARBA00022628"/>
    </source>
</evidence>
<evidence type="ECO:0000259" key="25">
    <source>
        <dbReference type="PROSITE" id="PS50970"/>
    </source>
</evidence>
<dbReference type="InterPro" id="IPR036594">
    <property type="entry name" value="Meth_synthase_dom"/>
</dbReference>
<evidence type="ECO:0000256" key="21">
    <source>
        <dbReference type="PIRNR" id="PIRNR000381"/>
    </source>
</evidence>
<dbReference type="PROSITE" id="PS51332">
    <property type="entry name" value="B12_BINDING"/>
    <property type="match status" value="1"/>
</dbReference>
<comment type="domain">
    <text evidence="21">Modular enzyme with four functionally distinct domains. The isolated Hcy-binding domain catalyzes methyl transfer from free methylcobalamin to homocysteine. The Hcy-binding domain in association with the pterin-binding domain catalyzes the methylation of cob(I)alamin by methyltetrahydrofolate and the methylation of homocysteine. The B12-binding domain binds the cofactor. The AdoMet activation domain binds S-adenosyl-L-methionine. Under aerobic conditions cob(I)alamin can be converted to inactive cob(II)alamin. Reductive methylation by S-adenosyl-L-methionine and flavodoxin regenerates methylcobalamin.</text>
</comment>
<evidence type="ECO:0000256" key="14">
    <source>
        <dbReference type="ARBA" id="ARBA00022737"/>
    </source>
</evidence>
<evidence type="ECO:0000256" key="4">
    <source>
        <dbReference type="ARBA" id="ARBA00005178"/>
    </source>
</evidence>
<keyword evidence="13 21" id="KW-0479">Metal-binding</keyword>
<feature type="binding site" evidence="23">
    <location>
        <begin position="1249"/>
        <end position="1250"/>
    </location>
    <ligand>
        <name>S-adenosyl-L-methionine</name>
        <dbReference type="ChEBI" id="CHEBI:59789"/>
    </ligand>
</feature>
<dbReference type="GO" id="GO:0031419">
    <property type="term" value="F:cobalamin binding"/>
    <property type="evidence" value="ECO:0007669"/>
    <property type="project" value="UniProtKB-UniRule"/>
</dbReference>
<dbReference type="GO" id="GO:0008270">
    <property type="term" value="F:zinc ion binding"/>
    <property type="evidence" value="ECO:0007669"/>
    <property type="project" value="UniProtKB-UniRule"/>
</dbReference>
<protein>
    <recommendedName>
        <fullName evidence="7 20">Methionine synthase</fullName>
        <ecNumber evidence="6 20">2.1.1.13</ecNumber>
    </recommendedName>
    <alternativeName>
        <fullName evidence="19 21">5-methyltetrahydrofolate--homocysteine methyltransferase</fullName>
    </alternativeName>
</protein>
<evidence type="ECO:0000256" key="9">
    <source>
        <dbReference type="ARBA" id="ARBA00022605"/>
    </source>
</evidence>
<evidence type="ECO:0000256" key="20">
    <source>
        <dbReference type="NCBIfam" id="TIGR02082"/>
    </source>
</evidence>
<evidence type="ECO:0000256" key="17">
    <source>
        <dbReference type="ARBA" id="ARBA00023285"/>
    </source>
</evidence>
<evidence type="ECO:0000256" key="19">
    <source>
        <dbReference type="ARBA" id="ARBA00031040"/>
    </source>
</evidence>
<dbReference type="EMBL" id="LECT01000055">
    <property type="protein sequence ID" value="KLU01262.1"/>
    <property type="molecule type" value="Genomic_DNA"/>
</dbReference>
<accession>A0A0J1B3A9</accession>
<comment type="function">
    <text evidence="18 21">Catalyzes the transfer of a methyl group from methyl-cobalamin to homocysteine, yielding enzyme-bound cob(I)alamin and methionine. Subsequently, remethylates the cofactor using methyltetrahydrofolate.</text>
</comment>
<dbReference type="CDD" id="cd02069">
    <property type="entry name" value="methionine_synthase_B12_BD"/>
    <property type="match status" value="1"/>
</dbReference>
<evidence type="ECO:0000256" key="22">
    <source>
        <dbReference type="PIRSR" id="PIRSR000381-1"/>
    </source>
</evidence>
<comment type="caution">
    <text evidence="30">The sequence shown here is derived from an EMBL/GenBank/DDBJ whole genome shotgun (WGS) entry which is preliminary data.</text>
</comment>
<dbReference type="SUPFAM" id="SSF47644">
    <property type="entry name" value="Methionine synthase domain"/>
    <property type="match status" value="1"/>
</dbReference>
<evidence type="ECO:0000256" key="8">
    <source>
        <dbReference type="ARBA" id="ARBA00022603"/>
    </source>
</evidence>
<dbReference type="InterPro" id="IPR037010">
    <property type="entry name" value="VitB12-dep_Met_synth_activ_sf"/>
</dbReference>
<dbReference type="FunFam" id="1.10.1240.10:FF:000001">
    <property type="entry name" value="Methionine synthase"/>
    <property type="match status" value="1"/>
</dbReference>
<dbReference type="NCBIfam" id="NF007024">
    <property type="entry name" value="PRK09490.1"/>
    <property type="match status" value="1"/>
</dbReference>
<dbReference type="InterPro" id="IPR006158">
    <property type="entry name" value="Cobalamin-bd"/>
</dbReference>
<feature type="domain" description="B12-binding" evidence="28">
    <location>
        <begin position="807"/>
        <end position="942"/>
    </location>
</feature>
<dbReference type="InterPro" id="IPR011822">
    <property type="entry name" value="MetH"/>
</dbReference>
<dbReference type="GO" id="GO:0046653">
    <property type="term" value="P:tetrahydrofolate metabolic process"/>
    <property type="evidence" value="ECO:0007669"/>
    <property type="project" value="TreeGrafter"/>
</dbReference>
<feature type="binding site" evidence="22 24">
    <location>
        <position position="367"/>
    </location>
    <ligand>
        <name>Zn(2+)</name>
        <dbReference type="ChEBI" id="CHEBI:29105"/>
    </ligand>
</feature>
<evidence type="ECO:0000256" key="1">
    <source>
        <dbReference type="ARBA" id="ARBA00001700"/>
    </source>
</evidence>
<evidence type="ECO:0000256" key="24">
    <source>
        <dbReference type="PROSITE-ProRule" id="PRU00333"/>
    </source>
</evidence>
<feature type="binding site" evidence="23">
    <location>
        <begin position="817"/>
        <end position="821"/>
    </location>
    <ligand>
        <name>methylcob(III)alamin</name>
        <dbReference type="ChEBI" id="CHEBI:28115"/>
    </ligand>
</feature>
<dbReference type="FunFam" id="3.20.20.20:FF:000002">
    <property type="entry name" value="Methionine synthase"/>
    <property type="match status" value="1"/>
</dbReference>
<keyword evidence="31" id="KW-1185">Reference proteome</keyword>
<dbReference type="SMART" id="SM01018">
    <property type="entry name" value="B12-binding_2"/>
    <property type="match status" value="1"/>
</dbReference>
<evidence type="ECO:0000259" key="29">
    <source>
        <dbReference type="PROSITE" id="PS51337"/>
    </source>
</evidence>
<comment type="cofactor">
    <cofactor evidence="3 21 22">
        <name>methylcob(III)alamin</name>
        <dbReference type="ChEBI" id="CHEBI:28115"/>
    </cofactor>
</comment>
<feature type="binding site" description="axial binding residue" evidence="22">
    <location>
        <position position="820"/>
    </location>
    <ligand>
        <name>methylcob(III)alamin</name>
        <dbReference type="ChEBI" id="CHEBI:28115"/>
    </ligand>
    <ligandPart>
        <name>Co</name>
        <dbReference type="ChEBI" id="CHEBI:27638"/>
    </ligandPart>
</feature>
<feature type="domain" description="Pterin-binding" evidence="26">
    <location>
        <begin position="414"/>
        <end position="679"/>
    </location>
</feature>
<organism evidence="30 31">
    <name type="scientific">Rhodopirellula islandica</name>
    <dbReference type="NCBI Taxonomy" id="595434"/>
    <lineage>
        <taxon>Bacteria</taxon>
        <taxon>Pseudomonadati</taxon>
        <taxon>Planctomycetota</taxon>
        <taxon>Planctomycetia</taxon>
        <taxon>Pirellulales</taxon>
        <taxon>Pirellulaceae</taxon>
        <taxon>Rhodopirellula</taxon>
    </lineage>
</organism>
<dbReference type="Gene3D" id="3.40.50.280">
    <property type="entry name" value="Cobalamin-binding domain"/>
    <property type="match status" value="1"/>
</dbReference>
<evidence type="ECO:0000256" key="7">
    <source>
        <dbReference type="ARBA" id="ARBA00013998"/>
    </source>
</evidence>
<dbReference type="GO" id="GO:0005829">
    <property type="term" value="C:cytosol"/>
    <property type="evidence" value="ECO:0007669"/>
    <property type="project" value="TreeGrafter"/>
</dbReference>
<evidence type="ECO:0000259" key="27">
    <source>
        <dbReference type="PROSITE" id="PS50974"/>
    </source>
</evidence>
<dbReference type="GO" id="GO:0032259">
    <property type="term" value="P:methylation"/>
    <property type="evidence" value="ECO:0007669"/>
    <property type="project" value="UniProtKB-KW"/>
</dbReference>
<comment type="similarity">
    <text evidence="5">Belongs to the vitamin-B12 dependent methionine synthase family.</text>
</comment>
<proteinExistence type="inferred from homology"/>
<dbReference type="SUPFAM" id="SSF52242">
    <property type="entry name" value="Cobalamin (vitamin B12)-binding domain"/>
    <property type="match status" value="1"/>
</dbReference>
<evidence type="ECO:0000256" key="11">
    <source>
        <dbReference type="ARBA" id="ARBA00022679"/>
    </source>
</evidence>
<feature type="domain" description="AdoMet activation" evidence="27">
    <location>
        <begin position="956"/>
        <end position="1287"/>
    </location>
</feature>
<dbReference type="InterPro" id="IPR003759">
    <property type="entry name" value="Cbl-bd_cap"/>
</dbReference>
<dbReference type="InterPro" id="IPR036589">
    <property type="entry name" value="HCY_dom_sf"/>
</dbReference>
<evidence type="ECO:0000256" key="3">
    <source>
        <dbReference type="ARBA" id="ARBA00001956"/>
    </source>
</evidence>
<keyword evidence="16 21" id="KW-0486">Methionine biosynthesis</keyword>
<dbReference type="NCBIfam" id="TIGR02082">
    <property type="entry name" value="metH"/>
    <property type="match status" value="1"/>
</dbReference>
<keyword evidence="14" id="KW-0677">Repeat</keyword>
<evidence type="ECO:0000256" key="12">
    <source>
        <dbReference type="ARBA" id="ARBA00022691"/>
    </source>
</evidence>
<dbReference type="Gene3D" id="1.10.1240.10">
    <property type="entry name" value="Methionine synthase domain"/>
    <property type="match status" value="1"/>
</dbReference>
<dbReference type="Proteomes" id="UP000036367">
    <property type="component" value="Unassembled WGS sequence"/>
</dbReference>
<dbReference type="FunFam" id="3.40.50.280:FF:000001">
    <property type="entry name" value="Methionine synthase"/>
    <property type="match status" value="1"/>
</dbReference>
<dbReference type="SUPFAM" id="SSF51717">
    <property type="entry name" value="Dihydropteroate synthetase-like"/>
    <property type="match status" value="1"/>
</dbReference>
<feature type="domain" description="B12-binding N-terminal" evidence="29">
    <location>
        <begin position="706"/>
        <end position="800"/>
    </location>
</feature>
<evidence type="ECO:0000256" key="2">
    <source>
        <dbReference type="ARBA" id="ARBA00001947"/>
    </source>
</evidence>
<evidence type="ECO:0000259" key="26">
    <source>
        <dbReference type="PROSITE" id="PS50972"/>
    </source>
</evidence>
<dbReference type="PROSITE" id="PS50974">
    <property type="entry name" value="ADOMET_ACTIVATION"/>
    <property type="match status" value="1"/>
</dbReference>
<keyword evidence="10 21" id="KW-0846">Cobalamin</keyword>
<feature type="binding site" evidence="22 24">
    <location>
        <position position="368"/>
    </location>
    <ligand>
        <name>Zn(2+)</name>
        <dbReference type="ChEBI" id="CHEBI:29105"/>
    </ligand>
</feature>
<evidence type="ECO:0000313" key="31">
    <source>
        <dbReference type="Proteomes" id="UP000036367"/>
    </source>
</evidence>
<feature type="binding site" evidence="23">
    <location>
        <position position="869"/>
    </location>
    <ligand>
        <name>methylcob(III)alamin</name>
        <dbReference type="ChEBI" id="CHEBI:28115"/>
    </ligand>
</feature>
<dbReference type="SUPFAM" id="SSF82282">
    <property type="entry name" value="Homocysteine S-methyltransferase"/>
    <property type="match status" value="1"/>
</dbReference>
<dbReference type="Pfam" id="PF00809">
    <property type="entry name" value="Pterin_bind"/>
    <property type="match status" value="1"/>
</dbReference>
<feature type="domain" description="Hcy-binding" evidence="25">
    <location>
        <begin position="61"/>
        <end position="382"/>
    </location>
</feature>
<dbReference type="PROSITE" id="PS51337">
    <property type="entry name" value="B12_BINDING_NTER"/>
    <property type="match status" value="1"/>
</dbReference>
<gene>
    <name evidence="30" type="ORF">RISK_006831</name>
</gene>
<dbReference type="InterPro" id="IPR004223">
    <property type="entry name" value="VitB12-dep_Met_synth_activ_dom"/>
</dbReference>
<dbReference type="Pfam" id="PF02574">
    <property type="entry name" value="S-methyl_trans"/>
    <property type="match status" value="1"/>
</dbReference>
<evidence type="ECO:0000313" key="30">
    <source>
        <dbReference type="EMBL" id="KLU01262.1"/>
    </source>
</evidence>
<dbReference type="Gene3D" id="3.10.196.10">
    <property type="entry name" value="Vitamin B12-dependent methionine synthase, activation domain"/>
    <property type="match status" value="1"/>
</dbReference>
<dbReference type="Gene3D" id="3.20.20.330">
    <property type="entry name" value="Homocysteine-binding-like domain"/>
    <property type="match status" value="1"/>
</dbReference>
<reference evidence="30" key="1">
    <citation type="submission" date="2015-05" db="EMBL/GenBank/DDBJ databases">
        <title>Permanent draft genome of Rhodopirellula islandicus K833.</title>
        <authorList>
            <person name="Kizina J."/>
            <person name="Richter M."/>
            <person name="Glockner F.O."/>
            <person name="Harder J."/>
        </authorList>
    </citation>
    <scope>NUCLEOTIDE SEQUENCE [LARGE SCALE GENOMIC DNA]</scope>
    <source>
        <strain evidence="30">K833</strain>
    </source>
</reference>
<dbReference type="PATRIC" id="fig|595434.4.peg.6504"/>
<dbReference type="Pfam" id="PF02607">
    <property type="entry name" value="B12-binding_2"/>
    <property type="match status" value="1"/>
</dbReference>
<dbReference type="SUPFAM" id="SSF56507">
    <property type="entry name" value="Methionine synthase activation domain-like"/>
    <property type="match status" value="1"/>
</dbReference>
<dbReference type="Gene3D" id="1.10.288.10">
    <property type="entry name" value="Cobalamin-dependent Methionine Synthase, domain 2"/>
    <property type="match status" value="1"/>
</dbReference>
<keyword evidence="8 21" id="KW-0489">Methyltransferase</keyword>
<dbReference type="PIRSF" id="PIRSF000381">
    <property type="entry name" value="MetH"/>
    <property type="match status" value="1"/>
</dbReference>
<dbReference type="GO" id="GO:0008705">
    <property type="term" value="F:methionine synthase activity"/>
    <property type="evidence" value="ECO:0007669"/>
    <property type="project" value="UniProtKB-UniRule"/>
</dbReference>
<dbReference type="Pfam" id="PF02310">
    <property type="entry name" value="B12-binding"/>
    <property type="match status" value="1"/>
</dbReference>
<evidence type="ECO:0000256" key="6">
    <source>
        <dbReference type="ARBA" id="ARBA00012032"/>
    </source>
</evidence>
<dbReference type="PROSITE" id="PS50972">
    <property type="entry name" value="PTERIN_BINDING"/>
    <property type="match status" value="1"/>
</dbReference>
<dbReference type="PANTHER" id="PTHR45833:SF1">
    <property type="entry name" value="METHIONINE SYNTHASE"/>
    <property type="match status" value="1"/>
</dbReference>
<dbReference type="InterPro" id="IPR033706">
    <property type="entry name" value="Met_synthase_B12-bd"/>
</dbReference>
<evidence type="ECO:0000256" key="18">
    <source>
        <dbReference type="ARBA" id="ARBA00025552"/>
    </source>
</evidence>
<keyword evidence="15 21" id="KW-0862">Zinc</keyword>
<dbReference type="GO" id="GO:0050667">
    <property type="term" value="P:homocysteine metabolic process"/>
    <property type="evidence" value="ECO:0007669"/>
    <property type="project" value="TreeGrafter"/>
</dbReference>
<dbReference type="FunFam" id="3.20.20.330:FF:000001">
    <property type="entry name" value="Methionine synthase"/>
    <property type="match status" value="1"/>
</dbReference>
<feature type="binding site" evidence="23">
    <location>
        <position position="1194"/>
    </location>
    <ligand>
        <name>S-adenosyl-L-methionine</name>
        <dbReference type="ChEBI" id="CHEBI:59789"/>
    </ligand>
</feature>
<evidence type="ECO:0000259" key="28">
    <source>
        <dbReference type="PROSITE" id="PS51332"/>
    </source>
</evidence>
<feature type="binding site" evidence="23">
    <location>
        <position position="1006"/>
    </location>
    <ligand>
        <name>S-adenosyl-L-methionine</name>
        <dbReference type="ChEBI" id="CHEBI:59789"/>
    </ligand>
</feature>
<evidence type="ECO:0000256" key="15">
    <source>
        <dbReference type="ARBA" id="ARBA00022833"/>
    </source>
</evidence>
<dbReference type="InterPro" id="IPR003726">
    <property type="entry name" value="HCY_dom"/>
</dbReference>
<dbReference type="Gene3D" id="3.20.20.20">
    <property type="entry name" value="Dihydropteroate synthase-like"/>
    <property type="match status" value="1"/>
</dbReference>
<dbReference type="STRING" id="595434.RISK_006831"/>
<comment type="catalytic activity">
    <reaction evidence="1 21">
        <text>(6S)-5-methyl-5,6,7,8-tetrahydrofolate + L-homocysteine = (6S)-5,6,7,8-tetrahydrofolate + L-methionine</text>
        <dbReference type="Rhea" id="RHEA:11172"/>
        <dbReference type="ChEBI" id="CHEBI:18608"/>
        <dbReference type="ChEBI" id="CHEBI:57453"/>
        <dbReference type="ChEBI" id="CHEBI:57844"/>
        <dbReference type="ChEBI" id="CHEBI:58199"/>
        <dbReference type="EC" id="2.1.1.13"/>
    </reaction>
</comment>
<evidence type="ECO:0000256" key="23">
    <source>
        <dbReference type="PIRSR" id="PIRSR000381-2"/>
    </source>
</evidence>
<comment type="cofactor">
    <cofactor evidence="2 21 24">
        <name>Zn(2+)</name>
        <dbReference type="ChEBI" id="CHEBI:29105"/>
    </cofactor>
</comment>
<dbReference type="PANTHER" id="PTHR45833">
    <property type="entry name" value="METHIONINE SYNTHASE"/>
    <property type="match status" value="1"/>
</dbReference>
<dbReference type="InterPro" id="IPR050554">
    <property type="entry name" value="Met_Synthase/Corrinoid"/>
</dbReference>
<keyword evidence="17 21" id="KW-0170">Cobalt</keyword>
<evidence type="ECO:0000256" key="16">
    <source>
        <dbReference type="ARBA" id="ARBA00023167"/>
    </source>
</evidence>
<comment type="pathway">
    <text evidence="4 21">Amino-acid biosynthesis; L-methionine biosynthesis via de novo pathway; L-methionine from L-homocysteine (MetH route): step 1/1.</text>
</comment>